<dbReference type="RefSeq" id="WP_167025651.1">
    <property type="nucleotide sequence ID" value="NZ_CP050177.1"/>
</dbReference>
<dbReference type="PANTHER" id="PTHR46796:SF12">
    <property type="entry name" value="HTH-TYPE DNA-BINDING TRANSCRIPTIONAL ACTIVATOR EUTR"/>
    <property type="match status" value="1"/>
</dbReference>
<accession>A0A6G9GVD8</accession>
<evidence type="ECO:0000256" key="2">
    <source>
        <dbReference type="ARBA" id="ARBA00023125"/>
    </source>
</evidence>
<proteinExistence type="predicted"/>
<dbReference type="EMBL" id="CP050177">
    <property type="protein sequence ID" value="QIQ02170.1"/>
    <property type="molecule type" value="Genomic_DNA"/>
</dbReference>
<dbReference type="GO" id="GO:0003700">
    <property type="term" value="F:DNA-binding transcription factor activity"/>
    <property type="evidence" value="ECO:0007669"/>
    <property type="project" value="InterPro"/>
</dbReference>
<dbReference type="GO" id="GO:0043565">
    <property type="term" value="F:sequence-specific DNA binding"/>
    <property type="evidence" value="ECO:0007669"/>
    <property type="project" value="InterPro"/>
</dbReference>
<sequence>MPLHTPTIDTIGATEGRFASTYREAGLGPVGLGEVSFLRDWSVTCDDVGANYYIHLPLAGRFDSRHRGVDLTHTREATAVLRPGGGSFAGRWAAGYHALCVRLDLSSVDAALTRLLGDHTPARITFGHTMNTAAGPGRDWAELLLSVNRQSAAPDSLLRRPLVAAPLAESLVNGFLLATSHTYSDELTIPAGAARPAAVRAAVDLIEADPLAPLTVSLLASACDVSVRTLQNGFRRHLGMPPMAYVREVRLRRAHEELRAADPATESVAAVARRWGFGHLGRFAAAHEAKYGLTPLRTLRG</sequence>
<keyword evidence="6" id="KW-1185">Reference proteome</keyword>
<reference evidence="5 6" key="1">
    <citation type="submission" date="2020-03" db="EMBL/GenBank/DDBJ databases">
        <title>A novel species.</title>
        <authorList>
            <person name="Gao J."/>
        </authorList>
    </citation>
    <scope>NUCLEOTIDE SEQUENCE [LARGE SCALE GENOMIC DNA]</scope>
    <source>
        <strain evidence="5 6">QMT-12</strain>
    </source>
</reference>
<dbReference type="KEGG" id="slia:HA039_07535"/>
<dbReference type="SMART" id="SM00342">
    <property type="entry name" value="HTH_ARAC"/>
    <property type="match status" value="1"/>
</dbReference>
<protein>
    <submittedName>
        <fullName evidence="5">AraC family transcriptional regulator</fullName>
    </submittedName>
</protein>
<dbReference type="InterPro" id="IPR018060">
    <property type="entry name" value="HTH_AraC"/>
</dbReference>
<keyword evidence="2" id="KW-0238">DNA-binding</keyword>
<dbReference type="InterPro" id="IPR009057">
    <property type="entry name" value="Homeodomain-like_sf"/>
</dbReference>
<feature type="domain" description="HTH araC/xylS-type" evidence="4">
    <location>
        <begin position="200"/>
        <end position="301"/>
    </location>
</feature>
<dbReference type="Pfam" id="PF12833">
    <property type="entry name" value="HTH_18"/>
    <property type="match status" value="1"/>
</dbReference>
<evidence type="ECO:0000256" key="1">
    <source>
        <dbReference type="ARBA" id="ARBA00023015"/>
    </source>
</evidence>
<dbReference type="Gene3D" id="1.10.10.60">
    <property type="entry name" value="Homeodomain-like"/>
    <property type="match status" value="1"/>
</dbReference>
<gene>
    <name evidence="5" type="ORF">HA039_07535</name>
</gene>
<keyword evidence="1" id="KW-0805">Transcription regulation</keyword>
<evidence type="ECO:0000313" key="5">
    <source>
        <dbReference type="EMBL" id="QIQ02170.1"/>
    </source>
</evidence>
<dbReference type="Proteomes" id="UP000501179">
    <property type="component" value="Chromosome"/>
</dbReference>
<evidence type="ECO:0000256" key="3">
    <source>
        <dbReference type="ARBA" id="ARBA00023163"/>
    </source>
</evidence>
<dbReference type="PROSITE" id="PS01124">
    <property type="entry name" value="HTH_ARAC_FAMILY_2"/>
    <property type="match status" value="1"/>
</dbReference>
<dbReference type="PANTHER" id="PTHR46796">
    <property type="entry name" value="HTH-TYPE TRANSCRIPTIONAL ACTIVATOR RHAS-RELATED"/>
    <property type="match status" value="1"/>
</dbReference>
<keyword evidence="3" id="KW-0804">Transcription</keyword>
<name>A0A6G9GVD8_9ACTN</name>
<dbReference type="AlphaFoldDB" id="A0A6G9GVD8"/>
<organism evidence="5 6">
    <name type="scientific">Streptomyces liangshanensis</name>
    <dbReference type="NCBI Taxonomy" id="2717324"/>
    <lineage>
        <taxon>Bacteria</taxon>
        <taxon>Bacillati</taxon>
        <taxon>Actinomycetota</taxon>
        <taxon>Actinomycetes</taxon>
        <taxon>Kitasatosporales</taxon>
        <taxon>Streptomycetaceae</taxon>
        <taxon>Streptomyces</taxon>
    </lineage>
</organism>
<evidence type="ECO:0000259" key="4">
    <source>
        <dbReference type="PROSITE" id="PS01124"/>
    </source>
</evidence>
<dbReference type="InterPro" id="IPR050204">
    <property type="entry name" value="AraC_XylS_family_regulators"/>
</dbReference>
<evidence type="ECO:0000313" key="6">
    <source>
        <dbReference type="Proteomes" id="UP000501179"/>
    </source>
</evidence>
<dbReference type="SUPFAM" id="SSF46689">
    <property type="entry name" value="Homeodomain-like"/>
    <property type="match status" value="1"/>
</dbReference>
<dbReference type="Pfam" id="PF14525">
    <property type="entry name" value="AraC_binding_2"/>
    <property type="match status" value="1"/>
</dbReference>
<dbReference type="InterPro" id="IPR035418">
    <property type="entry name" value="AraC-bd_2"/>
</dbReference>